<dbReference type="AlphaFoldDB" id="A0AAE8VWN4"/>
<evidence type="ECO:0000256" key="6">
    <source>
        <dbReference type="ARBA" id="ARBA00022847"/>
    </source>
</evidence>
<keyword evidence="5 9" id="KW-0812">Transmembrane</keyword>
<accession>A0AAE8VWN4</accession>
<feature type="transmembrane region" description="Helical" evidence="9">
    <location>
        <begin position="104"/>
        <end position="123"/>
    </location>
</feature>
<keyword evidence="6" id="KW-0769">Symport</keyword>
<comment type="similarity">
    <text evidence="2">Belongs to the major facilitator superfamily. Metabolite:H+ Symporter (MHS) family (TC 2.A.1.6) family.</text>
</comment>
<feature type="transmembrane region" description="Helical" evidence="9">
    <location>
        <begin position="303"/>
        <end position="322"/>
    </location>
</feature>
<dbReference type="Gene3D" id="1.20.1250.20">
    <property type="entry name" value="MFS general substrate transporter like domains"/>
    <property type="match status" value="2"/>
</dbReference>
<evidence type="ECO:0000256" key="7">
    <source>
        <dbReference type="ARBA" id="ARBA00022989"/>
    </source>
</evidence>
<evidence type="ECO:0000256" key="8">
    <source>
        <dbReference type="ARBA" id="ARBA00023136"/>
    </source>
</evidence>
<sequence length="455" mass="47646">MTADDGLGDPMVSPDGTRARLRPPVIPVRRHVTVAIGVGQVIEWFDWTLYASFAVFFADRFFSAGQGGKTALLNAFAVYAVGFLFRPLGGMVLGHLADRLGRAVVFNLTLLMMAGGSLAIAVMPTYGQIGAAAPVLLILARAVQGLSAGGEMPASTALVTEAAPAGRKAFHASSIFVGTGLGVLLASLLGWVLTSTLTEAQMTGFGWRIAFGAGALLGFVGLALRRRVLLSEAAVAQQPAPGPTDRTGHDRRRSTSAADAVRAQAKGVLRVVGFGIAATVGFYTLTVYMPTHLQLREGMRPTTAFMISCIVLAVYSVLPPLAGLAADRWGRRPVMGWSALALAVVLVPSVALMSREAAVTLPLLLGCIVLLTAFHGPFPALMSEQFPAETRGLGVGIAYSLVTALFGGTATYLAAWLTTLGHPLWFFGYVAATFALAAVTLYVLPETPPQSPPQP</sequence>
<feature type="transmembrane region" description="Helical" evidence="9">
    <location>
        <begin position="271"/>
        <end position="291"/>
    </location>
</feature>
<evidence type="ECO:0000256" key="2">
    <source>
        <dbReference type="ARBA" id="ARBA00008240"/>
    </source>
</evidence>
<proteinExistence type="inferred from homology"/>
<name>A0AAE8VWN4_9ACTN</name>
<dbReference type="EMBL" id="SPAZ01000286">
    <property type="protein sequence ID" value="TQE22154.1"/>
    <property type="molecule type" value="Genomic_DNA"/>
</dbReference>
<dbReference type="InterPro" id="IPR005829">
    <property type="entry name" value="Sugar_transporter_CS"/>
</dbReference>
<feature type="transmembrane region" description="Helical" evidence="9">
    <location>
        <begin position="76"/>
        <end position="97"/>
    </location>
</feature>
<keyword evidence="7 9" id="KW-1133">Transmembrane helix</keyword>
<evidence type="ECO:0000313" key="11">
    <source>
        <dbReference type="EMBL" id="TQE22154.1"/>
    </source>
</evidence>
<dbReference type="InterPro" id="IPR011701">
    <property type="entry name" value="MFS"/>
</dbReference>
<comment type="subcellular location">
    <subcellularLocation>
        <location evidence="1">Cell membrane</location>
        <topology evidence="1">Multi-pass membrane protein</topology>
    </subcellularLocation>
</comment>
<feature type="transmembrane region" description="Helical" evidence="9">
    <location>
        <begin position="424"/>
        <end position="444"/>
    </location>
</feature>
<comment type="caution">
    <text evidence="11">The sequence shown here is derived from an EMBL/GenBank/DDBJ whole genome shotgun (WGS) entry which is preliminary data.</text>
</comment>
<dbReference type="PANTHER" id="PTHR43528">
    <property type="entry name" value="ALPHA-KETOGLUTARATE PERMEASE"/>
    <property type="match status" value="1"/>
</dbReference>
<dbReference type="PROSITE" id="PS00217">
    <property type="entry name" value="SUGAR_TRANSPORT_2"/>
    <property type="match status" value="1"/>
</dbReference>
<reference evidence="11 12" key="1">
    <citation type="submission" date="2019-03" db="EMBL/GenBank/DDBJ databases">
        <title>Comparative genomic analyses of the sweetpotato soil rot pathogen, Streptomyces ipomoeae.</title>
        <authorList>
            <person name="Ruschel Soares N."/>
            <person name="Badger J.H."/>
            <person name="Huguet-Tapia J.C."/>
            <person name="Clark C.A."/>
            <person name="Pettis G.S."/>
        </authorList>
    </citation>
    <scope>NUCLEOTIDE SEQUENCE [LARGE SCALE GENOMIC DNA]</scope>
    <source>
        <strain evidence="11 12">88-35</strain>
    </source>
</reference>
<dbReference type="GO" id="GO:0005886">
    <property type="term" value="C:plasma membrane"/>
    <property type="evidence" value="ECO:0007669"/>
    <property type="project" value="UniProtKB-SubCell"/>
</dbReference>
<organism evidence="11 12">
    <name type="scientific">Streptomyces ipomoeae</name>
    <dbReference type="NCBI Taxonomy" id="103232"/>
    <lineage>
        <taxon>Bacteria</taxon>
        <taxon>Bacillati</taxon>
        <taxon>Actinomycetota</taxon>
        <taxon>Actinomycetes</taxon>
        <taxon>Kitasatosporales</taxon>
        <taxon>Streptomycetaceae</taxon>
        <taxon>Streptomyces</taxon>
    </lineage>
</organism>
<feature type="domain" description="Major facilitator superfamily (MFS) profile" evidence="10">
    <location>
        <begin position="32"/>
        <end position="448"/>
    </location>
</feature>
<dbReference type="PANTHER" id="PTHR43528:SF1">
    <property type="entry name" value="ALPHA-KETOGLUTARATE PERMEASE"/>
    <property type="match status" value="1"/>
</dbReference>
<dbReference type="PROSITE" id="PS00216">
    <property type="entry name" value="SUGAR_TRANSPORT_1"/>
    <property type="match status" value="1"/>
</dbReference>
<dbReference type="PROSITE" id="PS50850">
    <property type="entry name" value="MFS"/>
    <property type="match status" value="1"/>
</dbReference>
<dbReference type="InterPro" id="IPR036259">
    <property type="entry name" value="MFS_trans_sf"/>
</dbReference>
<evidence type="ECO:0000256" key="9">
    <source>
        <dbReference type="SAM" id="Phobius"/>
    </source>
</evidence>
<evidence type="ECO:0000256" key="3">
    <source>
        <dbReference type="ARBA" id="ARBA00022448"/>
    </source>
</evidence>
<feature type="transmembrane region" description="Helical" evidence="9">
    <location>
        <begin position="205"/>
        <end position="224"/>
    </location>
</feature>
<evidence type="ECO:0000256" key="5">
    <source>
        <dbReference type="ARBA" id="ARBA00022692"/>
    </source>
</evidence>
<dbReference type="GO" id="GO:0015293">
    <property type="term" value="F:symporter activity"/>
    <property type="evidence" value="ECO:0007669"/>
    <property type="project" value="UniProtKB-KW"/>
</dbReference>
<dbReference type="SUPFAM" id="SSF103473">
    <property type="entry name" value="MFS general substrate transporter"/>
    <property type="match status" value="1"/>
</dbReference>
<evidence type="ECO:0000313" key="12">
    <source>
        <dbReference type="Proteomes" id="UP000318720"/>
    </source>
</evidence>
<feature type="transmembrane region" description="Helical" evidence="9">
    <location>
        <begin position="393"/>
        <end position="418"/>
    </location>
</feature>
<keyword evidence="3" id="KW-0813">Transport</keyword>
<evidence type="ECO:0000256" key="1">
    <source>
        <dbReference type="ARBA" id="ARBA00004651"/>
    </source>
</evidence>
<feature type="transmembrane region" description="Helical" evidence="9">
    <location>
        <begin position="169"/>
        <end position="193"/>
    </location>
</feature>
<dbReference type="InterPro" id="IPR020846">
    <property type="entry name" value="MFS_dom"/>
</dbReference>
<gene>
    <name evidence="11" type="ORF">Sipo8835_36145</name>
</gene>
<keyword evidence="4" id="KW-1003">Cell membrane</keyword>
<evidence type="ECO:0000256" key="4">
    <source>
        <dbReference type="ARBA" id="ARBA00022475"/>
    </source>
</evidence>
<feature type="transmembrane region" description="Helical" evidence="9">
    <location>
        <begin position="359"/>
        <end position="381"/>
    </location>
</feature>
<feature type="transmembrane region" description="Helical" evidence="9">
    <location>
        <begin position="334"/>
        <end position="353"/>
    </location>
</feature>
<evidence type="ECO:0000259" key="10">
    <source>
        <dbReference type="PROSITE" id="PS50850"/>
    </source>
</evidence>
<dbReference type="Proteomes" id="UP000318720">
    <property type="component" value="Unassembled WGS sequence"/>
</dbReference>
<protein>
    <submittedName>
        <fullName evidence="11">MFS transporter</fullName>
    </submittedName>
</protein>
<dbReference type="InterPro" id="IPR051084">
    <property type="entry name" value="H+-coupled_symporters"/>
</dbReference>
<keyword evidence="8 9" id="KW-0472">Membrane</keyword>
<dbReference type="Pfam" id="PF07690">
    <property type="entry name" value="MFS_1"/>
    <property type="match status" value="1"/>
</dbReference>